<gene>
    <name evidence="2" type="ORF">g.80659</name>
</gene>
<proteinExistence type="predicted"/>
<feature type="region of interest" description="Disordered" evidence="1">
    <location>
        <begin position="14"/>
        <end position="37"/>
    </location>
</feature>
<evidence type="ECO:0000313" key="2">
    <source>
        <dbReference type="EMBL" id="MBY25584.1"/>
    </source>
</evidence>
<accession>A0A2S2P823</accession>
<evidence type="ECO:0000256" key="1">
    <source>
        <dbReference type="SAM" id="MobiDB-lite"/>
    </source>
</evidence>
<dbReference type="EMBL" id="GGMR01012965">
    <property type="protein sequence ID" value="MBY25584.1"/>
    <property type="molecule type" value="Transcribed_RNA"/>
</dbReference>
<reference evidence="2" key="1">
    <citation type="submission" date="2018-04" db="EMBL/GenBank/DDBJ databases">
        <title>Transcriptome of Schizaphis graminum biotype I.</title>
        <authorList>
            <person name="Scully E.D."/>
            <person name="Geib S.M."/>
            <person name="Palmer N.A."/>
            <person name="Koch K."/>
            <person name="Bradshaw J."/>
            <person name="Heng-Moss T."/>
            <person name="Sarath G."/>
        </authorList>
    </citation>
    <scope>NUCLEOTIDE SEQUENCE</scope>
</reference>
<sequence length="124" mass="14222">MYKTNIDCTLTHTHTHTHKHKHPHIHIHTHTNGRRTVSHRDRYTHDRPSVRHLISLVVGRIFRGVTAGSMWFVSRFGEFFSSLSRLPAAQSSRSRRATRFSGFSRGRVQFVRLTAVAAARPSPS</sequence>
<dbReference type="AlphaFoldDB" id="A0A2S2P823"/>
<name>A0A2S2P823_SCHGA</name>
<organism evidence="2">
    <name type="scientific">Schizaphis graminum</name>
    <name type="common">Green bug aphid</name>
    <dbReference type="NCBI Taxonomy" id="13262"/>
    <lineage>
        <taxon>Eukaryota</taxon>
        <taxon>Metazoa</taxon>
        <taxon>Ecdysozoa</taxon>
        <taxon>Arthropoda</taxon>
        <taxon>Hexapoda</taxon>
        <taxon>Insecta</taxon>
        <taxon>Pterygota</taxon>
        <taxon>Neoptera</taxon>
        <taxon>Paraneoptera</taxon>
        <taxon>Hemiptera</taxon>
        <taxon>Sternorrhyncha</taxon>
        <taxon>Aphidomorpha</taxon>
        <taxon>Aphidoidea</taxon>
        <taxon>Aphididae</taxon>
        <taxon>Aphidini</taxon>
        <taxon>Schizaphis</taxon>
    </lineage>
</organism>
<protein>
    <submittedName>
        <fullName evidence="2">Uncharacterized protein</fullName>
    </submittedName>
</protein>